<evidence type="ECO:0000259" key="5">
    <source>
        <dbReference type="PROSITE" id="PS50931"/>
    </source>
</evidence>
<gene>
    <name evidence="6" type="ORF">RY831_15430</name>
</gene>
<dbReference type="PANTHER" id="PTHR30537:SF72">
    <property type="entry name" value="LYSR FAMILY TRANSCRIPTIONAL REGULATOR"/>
    <property type="match status" value="1"/>
</dbReference>
<dbReference type="InterPro" id="IPR036390">
    <property type="entry name" value="WH_DNA-bd_sf"/>
</dbReference>
<evidence type="ECO:0000313" key="7">
    <source>
        <dbReference type="Proteomes" id="UP001352263"/>
    </source>
</evidence>
<comment type="caution">
    <text evidence="6">The sequence shown here is derived from an EMBL/GenBank/DDBJ whole genome shotgun (WGS) entry which is preliminary data.</text>
</comment>
<proteinExistence type="inferred from homology"/>
<evidence type="ECO:0000313" key="6">
    <source>
        <dbReference type="EMBL" id="MEC4720554.1"/>
    </source>
</evidence>
<name>A0ABU6JBM9_9BURK</name>
<dbReference type="Pfam" id="PF00126">
    <property type="entry name" value="HTH_1"/>
    <property type="match status" value="1"/>
</dbReference>
<accession>A0ABU6JBM9</accession>
<evidence type="ECO:0000256" key="3">
    <source>
        <dbReference type="ARBA" id="ARBA00023125"/>
    </source>
</evidence>
<dbReference type="SUPFAM" id="SSF53850">
    <property type="entry name" value="Periplasmic binding protein-like II"/>
    <property type="match status" value="1"/>
</dbReference>
<keyword evidence="4" id="KW-0804">Transcription</keyword>
<dbReference type="PANTHER" id="PTHR30537">
    <property type="entry name" value="HTH-TYPE TRANSCRIPTIONAL REGULATOR"/>
    <property type="match status" value="1"/>
</dbReference>
<dbReference type="Gene3D" id="1.10.10.10">
    <property type="entry name" value="Winged helix-like DNA-binding domain superfamily/Winged helix DNA-binding domain"/>
    <property type="match status" value="1"/>
</dbReference>
<comment type="similarity">
    <text evidence="1">Belongs to the LysR transcriptional regulatory family.</text>
</comment>
<feature type="domain" description="HTH lysR-type" evidence="5">
    <location>
        <begin position="1"/>
        <end position="59"/>
    </location>
</feature>
<evidence type="ECO:0000256" key="2">
    <source>
        <dbReference type="ARBA" id="ARBA00023015"/>
    </source>
</evidence>
<organism evidence="6 7">
    <name type="scientific">Noviherbaspirillum album</name>
    <dbReference type="NCBI Taxonomy" id="3080276"/>
    <lineage>
        <taxon>Bacteria</taxon>
        <taxon>Pseudomonadati</taxon>
        <taxon>Pseudomonadota</taxon>
        <taxon>Betaproteobacteria</taxon>
        <taxon>Burkholderiales</taxon>
        <taxon>Oxalobacteraceae</taxon>
        <taxon>Noviherbaspirillum</taxon>
    </lineage>
</organism>
<dbReference type="RefSeq" id="WP_326507271.1">
    <property type="nucleotide sequence ID" value="NZ_JAWIIV010000012.1"/>
</dbReference>
<dbReference type="Pfam" id="PF03466">
    <property type="entry name" value="LysR_substrate"/>
    <property type="match status" value="1"/>
</dbReference>
<sequence>MDKLQAMEVFVQVVDAGGFTRAAENMQLPKATVSTLIRNLETELAVKLLNRTTRHVSVTADGAAYYERCLGILADVRDAEESLSRNRASPSGRLRVDVPTGIGRHVIIPALPQFFERYPEIELEIGCGDRLVDLIEEGIDCALRGGVLADSSLIARRVGMLHFVTCAAPSYLARHGRPQHPNELMQHRCINYFSAKTGKIYEWDFAREGERIQIRVPGRVAVNDADAYMEASLSGLGIAQASLFAIQPKLASGELELVLDEWCVDPAPLHVVYPQNRHLSAKVRVFVEWVAELFATCDGLQDGTMRCSKMLGKIQPKASEPIAVPLPMFGEGHPLAHGLPSDQVT</sequence>
<dbReference type="InterPro" id="IPR000847">
    <property type="entry name" value="LysR_HTH_N"/>
</dbReference>
<dbReference type="Proteomes" id="UP001352263">
    <property type="component" value="Unassembled WGS sequence"/>
</dbReference>
<dbReference type="SUPFAM" id="SSF46785">
    <property type="entry name" value="Winged helix' DNA-binding domain"/>
    <property type="match status" value="1"/>
</dbReference>
<dbReference type="InterPro" id="IPR036388">
    <property type="entry name" value="WH-like_DNA-bd_sf"/>
</dbReference>
<dbReference type="EMBL" id="JAWIIV010000012">
    <property type="protein sequence ID" value="MEC4720554.1"/>
    <property type="molecule type" value="Genomic_DNA"/>
</dbReference>
<keyword evidence="7" id="KW-1185">Reference proteome</keyword>
<dbReference type="InterPro" id="IPR005119">
    <property type="entry name" value="LysR_subst-bd"/>
</dbReference>
<evidence type="ECO:0000256" key="1">
    <source>
        <dbReference type="ARBA" id="ARBA00009437"/>
    </source>
</evidence>
<dbReference type="CDD" id="cd08472">
    <property type="entry name" value="PBP2_CrgA_like_3"/>
    <property type="match status" value="1"/>
</dbReference>
<dbReference type="Gene3D" id="3.40.190.290">
    <property type="match status" value="1"/>
</dbReference>
<dbReference type="InterPro" id="IPR058163">
    <property type="entry name" value="LysR-type_TF_proteobact-type"/>
</dbReference>
<keyword evidence="3" id="KW-0238">DNA-binding</keyword>
<keyword evidence="2" id="KW-0805">Transcription regulation</keyword>
<evidence type="ECO:0000256" key="4">
    <source>
        <dbReference type="ARBA" id="ARBA00023163"/>
    </source>
</evidence>
<dbReference type="PROSITE" id="PS50931">
    <property type="entry name" value="HTH_LYSR"/>
    <property type="match status" value="1"/>
</dbReference>
<reference evidence="6 7" key="1">
    <citation type="submission" date="2023-10" db="EMBL/GenBank/DDBJ databases">
        <title>Noviherbaspirillum sp. CPCC 100848 genome assembly.</title>
        <authorList>
            <person name="Li X.Y."/>
            <person name="Fang X.M."/>
        </authorList>
    </citation>
    <scope>NUCLEOTIDE SEQUENCE [LARGE SCALE GENOMIC DNA]</scope>
    <source>
        <strain evidence="6 7">CPCC 100848</strain>
    </source>
</reference>
<protein>
    <submittedName>
        <fullName evidence="6">LysR family transcriptional regulator</fullName>
    </submittedName>
</protein>